<comment type="caution">
    <text evidence="4">The sequence shown here is derived from an EMBL/GenBank/DDBJ whole genome shotgun (WGS) entry which is preliminary data.</text>
</comment>
<evidence type="ECO:0000259" key="2">
    <source>
        <dbReference type="Pfam" id="PF02591"/>
    </source>
</evidence>
<gene>
    <name evidence="4" type="ORF">LX13_002868</name>
</gene>
<dbReference type="InterPro" id="IPR052376">
    <property type="entry name" value="Oxidative_Scav/Glycosyltrans"/>
</dbReference>
<dbReference type="EMBL" id="JAMTCJ010000003">
    <property type="protein sequence ID" value="MCP2177040.1"/>
    <property type="molecule type" value="Genomic_DNA"/>
</dbReference>
<dbReference type="Pfam" id="PF02591">
    <property type="entry name" value="Zn_ribbon_9"/>
    <property type="match status" value="1"/>
</dbReference>
<proteinExistence type="predicted"/>
<evidence type="ECO:0000256" key="1">
    <source>
        <dbReference type="SAM" id="Coils"/>
    </source>
</evidence>
<organism evidence="4 5">
    <name type="scientific">Williamsia maris</name>
    <dbReference type="NCBI Taxonomy" id="72806"/>
    <lineage>
        <taxon>Bacteria</taxon>
        <taxon>Bacillati</taxon>
        <taxon>Actinomycetota</taxon>
        <taxon>Actinomycetes</taxon>
        <taxon>Mycobacteriales</taxon>
        <taxon>Nocardiaceae</taxon>
        <taxon>Williamsia</taxon>
    </lineage>
</organism>
<reference evidence="4 5" key="1">
    <citation type="submission" date="2022-06" db="EMBL/GenBank/DDBJ databases">
        <title>Genomic Encyclopedia of Archaeal and Bacterial Type Strains, Phase II (KMG-II): from individual species to whole genera.</title>
        <authorList>
            <person name="Goeker M."/>
        </authorList>
    </citation>
    <scope>NUCLEOTIDE SEQUENCE [LARGE SCALE GENOMIC DNA]</scope>
    <source>
        <strain evidence="4 5">DSM 44693</strain>
    </source>
</reference>
<dbReference type="InterPro" id="IPR056003">
    <property type="entry name" value="CT398_CC_hairpin"/>
</dbReference>
<protein>
    <recommendedName>
        <fullName evidence="6">C4-type zinc ribbon domain-containing protein</fullName>
    </recommendedName>
</protein>
<dbReference type="Gene3D" id="1.10.287.1490">
    <property type="match status" value="1"/>
</dbReference>
<keyword evidence="1" id="KW-0175">Coiled coil</keyword>
<evidence type="ECO:0008006" key="6">
    <source>
        <dbReference type="Google" id="ProtNLM"/>
    </source>
</evidence>
<evidence type="ECO:0000313" key="5">
    <source>
        <dbReference type="Proteomes" id="UP001206895"/>
    </source>
</evidence>
<dbReference type="InterPro" id="IPR003743">
    <property type="entry name" value="Zf-RING_7"/>
</dbReference>
<dbReference type="RefSeq" id="WP_253662025.1">
    <property type="nucleotide sequence ID" value="NZ_BAAAJQ010000001.1"/>
</dbReference>
<dbReference type="PANTHER" id="PTHR39082:SF1">
    <property type="entry name" value="SCAVENGER RECEPTOR CLASS A MEMBER 3"/>
    <property type="match status" value="1"/>
</dbReference>
<evidence type="ECO:0000259" key="3">
    <source>
        <dbReference type="Pfam" id="PF24481"/>
    </source>
</evidence>
<accession>A0ABT1HFL9</accession>
<name>A0ABT1HFL9_9NOCA</name>
<dbReference type="Proteomes" id="UP001206895">
    <property type="component" value="Unassembled WGS sequence"/>
</dbReference>
<feature type="coiled-coil region" evidence="1">
    <location>
        <begin position="51"/>
        <end position="78"/>
    </location>
</feature>
<feature type="domain" description="CT398-like coiled coil hairpin" evidence="3">
    <location>
        <begin position="14"/>
        <end position="189"/>
    </location>
</feature>
<evidence type="ECO:0000313" key="4">
    <source>
        <dbReference type="EMBL" id="MCP2177040.1"/>
    </source>
</evidence>
<dbReference type="Pfam" id="PF24481">
    <property type="entry name" value="CT398_CC"/>
    <property type="match status" value="1"/>
</dbReference>
<keyword evidence="5" id="KW-1185">Reference proteome</keyword>
<dbReference type="PANTHER" id="PTHR39082">
    <property type="entry name" value="PHOSPHOLIPASE C-BETA-2-RELATED"/>
    <property type="match status" value="1"/>
</dbReference>
<feature type="domain" description="C4-type zinc ribbon" evidence="2">
    <location>
        <begin position="203"/>
        <end position="237"/>
    </location>
</feature>
<sequence>MKADPADQRLLLELADCDGEVLRLTHRRGHAPEVAALAELDVAMRGYRDETVSAQIAAEDLDREVRRLENEIAVLNTRETKDSQLLNGGTMAGKALVELEHEIAGIGRRRGVLEDELLEVMERQEATASQELRSQALVSHTETQIAEATAKVDEVRADVDASAEVAVAKREKIRAEVDPALLAVYDKQVTLGKTGAGLLRQARCGACRMEIDRGTLSRIGKVAPDEVVRCDECGAVLIRTHESGL</sequence>